<dbReference type="Gene3D" id="2.60.120.10">
    <property type="entry name" value="Jelly Rolls"/>
    <property type="match status" value="1"/>
</dbReference>
<name>A0A8J7YJ22_9EURY</name>
<dbReference type="InterPro" id="IPR014710">
    <property type="entry name" value="RmlC-like_jellyroll"/>
</dbReference>
<evidence type="ECO:0000256" key="1">
    <source>
        <dbReference type="SAM" id="MobiDB-lite"/>
    </source>
</evidence>
<dbReference type="AlphaFoldDB" id="A0A8J7YJ22"/>
<dbReference type="InterPro" id="IPR011051">
    <property type="entry name" value="RmlC_Cupin_sf"/>
</dbReference>
<dbReference type="Proteomes" id="UP000783863">
    <property type="component" value="Unassembled WGS sequence"/>
</dbReference>
<dbReference type="EMBL" id="RKLQ01000001">
    <property type="protein sequence ID" value="MBX0302138.1"/>
    <property type="molecule type" value="Genomic_DNA"/>
</dbReference>
<proteinExistence type="predicted"/>
<evidence type="ECO:0000259" key="2">
    <source>
        <dbReference type="Pfam" id="PF07883"/>
    </source>
</evidence>
<reference evidence="3" key="1">
    <citation type="submission" date="2021-06" db="EMBL/GenBank/DDBJ databases">
        <title>Halomicroarcula sp. F24A a new haloarchaeum isolated from saline soil.</title>
        <authorList>
            <person name="Duran-Viseras A."/>
            <person name="Sanchez-Porro C."/>
            <person name="Ventosa A."/>
        </authorList>
    </citation>
    <scope>NUCLEOTIDE SEQUENCE</scope>
    <source>
        <strain evidence="3">F24A</strain>
    </source>
</reference>
<keyword evidence="4" id="KW-1185">Reference proteome</keyword>
<comment type="caution">
    <text evidence="3">The sequence shown here is derived from an EMBL/GenBank/DDBJ whole genome shotgun (WGS) entry which is preliminary data.</text>
</comment>
<dbReference type="RefSeq" id="WP_220586387.1">
    <property type="nucleotide sequence ID" value="NZ_RKLQ01000001.1"/>
</dbReference>
<dbReference type="SUPFAM" id="SSF51182">
    <property type="entry name" value="RmlC-like cupins"/>
    <property type="match status" value="1"/>
</dbReference>
<dbReference type="PANTHER" id="PTHR37694:SF1">
    <property type="entry name" value="SLR8022 PROTEIN"/>
    <property type="match status" value="1"/>
</dbReference>
<gene>
    <name evidence="3" type="ORF">EGD98_00480</name>
</gene>
<dbReference type="Pfam" id="PF07883">
    <property type="entry name" value="Cupin_2"/>
    <property type="match status" value="1"/>
</dbReference>
<organism evidence="3 4">
    <name type="scientific">Haloarcula salinisoli</name>
    <dbReference type="NCBI Taxonomy" id="2487746"/>
    <lineage>
        <taxon>Archaea</taxon>
        <taxon>Methanobacteriati</taxon>
        <taxon>Methanobacteriota</taxon>
        <taxon>Stenosarchaea group</taxon>
        <taxon>Halobacteria</taxon>
        <taxon>Halobacteriales</taxon>
        <taxon>Haloarculaceae</taxon>
        <taxon>Haloarcula</taxon>
    </lineage>
</organism>
<accession>A0A8J7YJ22</accession>
<dbReference type="PANTHER" id="PTHR37694">
    <property type="entry name" value="SLR8022 PROTEIN"/>
    <property type="match status" value="1"/>
</dbReference>
<evidence type="ECO:0000313" key="4">
    <source>
        <dbReference type="Proteomes" id="UP000783863"/>
    </source>
</evidence>
<feature type="region of interest" description="Disordered" evidence="1">
    <location>
        <begin position="96"/>
        <end position="124"/>
    </location>
</feature>
<feature type="compositionally biased region" description="Basic and acidic residues" evidence="1">
    <location>
        <begin position="105"/>
        <end position="114"/>
    </location>
</feature>
<feature type="domain" description="Cupin type-2" evidence="2">
    <location>
        <begin position="35"/>
        <end position="97"/>
    </location>
</feature>
<evidence type="ECO:0000313" key="3">
    <source>
        <dbReference type="EMBL" id="MBX0302138.1"/>
    </source>
</evidence>
<sequence length="124" mass="13316">MGPYGRDSEREFDSDRFHAHVLHESDAQKVVLGYFEPGQFIPVHAPDSDVAITVHEGSGIVREGDRTHAVEPGSVVVVPAGKSRGVRAETALEATLVTAPPPGEAAHEPVRRGIAEGTFEPQRD</sequence>
<dbReference type="InterPro" id="IPR013096">
    <property type="entry name" value="Cupin_2"/>
</dbReference>
<protein>
    <submittedName>
        <fullName evidence="3">Cupin domain-containing protein</fullName>
    </submittedName>
</protein>